<keyword evidence="1" id="KW-0732">Signal</keyword>
<evidence type="ECO:0000259" key="2">
    <source>
        <dbReference type="Pfam" id="PF07589"/>
    </source>
</evidence>
<feature type="chain" id="PRO_5012478184" evidence="1">
    <location>
        <begin position="21"/>
        <end position="234"/>
    </location>
</feature>
<organism evidence="3 4">
    <name type="scientific">Duganella sacchari</name>
    <dbReference type="NCBI Taxonomy" id="551987"/>
    <lineage>
        <taxon>Bacteria</taxon>
        <taxon>Pseudomonadati</taxon>
        <taxon>Pseudomonadota</taxon>
        <taxon>Betaproteobacteria</taxon>
        <taxon>Burkholderiales</taxon>
        <taxon>Oxalobacteraceae</taxon>
        <taxon>Telluria group</taxon>
        <taxon>Duganella</taxon>
    </lineage>
</organism>
<dbReference type="InterPro" id="IPR013424">
    <property type="entry name" value="Ice-binding_C"/>
</dbReference>
<reference evidence="4" key="1">
    <citation type="submission" date="2016-11" db="EMBL/GenBank/DDBJ databases">
        <authorList>
            <person name="Varghese N."/>
            <person name="Submissions S."/>
        </authorList>
    </citation>
    <scope>NUCLEOTIDE SEQUENCE [LARGE SCALE GENOMIC DNA]</scope>
    <source>
        <strain evidence="4">Sac-22</strain>
    </source>
</reference>
<evidence type="ECO:0000313" key="4">
    <source>
        <dbReference type="Proteomes" id="UP000184339"/>
    </source>
</evidence>
<proteinExistence type="predicted"/>
<keyword evidence="4" id="KW-1185">Reference proteome</keyword>
<gene>
    <name evidence="3" type="ORF">SAMN05192549_11533</name>
</gene>
<dbReference type="NCBIfam" id="TIGR02595">
    <property type="entry name" value="PEP_CTERM"/>
    <property type="match status" value="1"/>
</dbReference>
<dbReference type="EMBL" id="FRCX01000015">
    <property type="protein sequence ID" value="SHN42801.1"/>
    <property type="molecule type" value="Genomic_DNA"/>
</dbReference>
<accession>A0A1M7R9G1</accession>
<feature type="domain" description="Ice-binding protein C-terminal" evidence="2">
    <location>
        <begin position="207"/>
        <end position="229"/>
    </location>
</feature>
<feature type="signal peptide" evidence="1">
    <location>
        <begin position="1"/>
        <end position="20"/>
    </location>
</feature>
<dbReference type="AlphaFoldDB" id="A0A1M7R9G1"/>
<sequence>MKKILTVALVGLAFSNASHAAIYSFEYTARVSKVEEETRLNTMRTSVNSSSVAGGTISVGDRITGVISYDSNAPISTRHVNGSAVSISYGYLDSLELSVNFAAAGIHFEPNSYKWGYTFYGHTNPALTNSFSAGTYRYNFIPGGSMTQETASFQFGDSTGTRIGDALPGAEAAGFDSNWLRYQLLNNGNAEGVYVTADFTDMKFTQAVPEPESYAMLLVGLAAIGWRRRKTINA</sequence>
<name>A0A1M7R9G1_9BURK</name>
<protein>
    <submittedName>
        <fullName evidence="3">PEP-CTERM protein-sorting domain-containing protein</fullName>
    </submittedName>
</protein>
<dbReference type="STRING" id="551987.SAMN05192549_11533"/>
<evidence type="ECO:0000313" key="3">
    <source>
        <dbReference type="EMBL" id="SHN42801.1"/>
    </source>
</evidence>
<dbReference type="RefSeq" id="WP_072788971.1">
    <property type="nucleotide sequence ID" value="NZ_FRCX01000015.1"/>
</dbReference>
<evidence type="ECO:0000256" key="1">
    <source>
        <dbReference type="SAM" id="SignalP"/>
    </source>
</evidence>
<dbReference type="Proteomes" id="UP000184339">
    <property type="component" value="Unassembled WGS sequence"/>
</dbReference>
<dbReference type="Pfam" id="PF07589">
    <property type="entry name" value="PEP-CTERM"/>
    <property type="match status" value="1"/>
</dbReference>